<evidence type="ECO:0000313" key="3">
    <source>
        <dbReference type="Proteomes" id="UP000504636"/>
    </source>
</evidence>
<name>A0A6A6Y4C9_9PEZI</name>
<accession>A0A6A6Y4C9</accession>
<reference evidence="4" key="3">
    <citation type="submission" date="2025-04" db="UniProtKB">
        <authorList>
            <consortium name="RefSeq"/>
        </authorList>
    </citation>
    <scope>IDENTIFICATION</scope>
    <source>
        <strain evidence="4">CBS 304.34</strain>
    </source>
</reference>
<reference evidence="4" key="2">
    <citation type="submission" date="2020-04" db="EMBL/GenBank/DDBJ databases">
        <authorList>
            <consortium name="NCBI Genome Project"/>
        </authorList>
    </citation>
    <scope>NUCLEOTIDE SEQUENCE</scope>
    <source>
        <strain evidence="4">CBS 304.34</strain>
    </source>
</reference>
<dbReference type="Pfam" id="PF11001">
    <property type="entry name" value="AFUB_07903_YDR124W_hel"/>
    <property type="match status" value="1"/>
</dbReference>
<evidence type="ECO:0000259" key="1">
    <source>
        <dbReference type="Pfam" id="PF11001"/>
    </source>
</evidence>
<gene>
    <name evidence="2 4" type="ORF">BDZ99DRAFT_176727</name>
</gene>
<keyword evidence="3" id="KW-1185">Reference proteome</keyword>
<dbReference type="InterPro" id="IPR047092">
    <property type="entry name" value="AFUB_07903/YDR124W-like_hel"/>
</dbReference>
<dbReference type="Proteomes" id="UP000504636">
    <property type="component" value="Unplaced"/>
</dbReference>
<feature type="domain" description="Subtelomeric hrmA-associated cluster protein AFUB-079030/YDR124W-like helical bundle" evidence="1">
    <location>
        <begin position="14"/>
        <end position="87"/>
    </location>
</feature>
<dbReference type="EMBL" id="MU003720">
    <property type="protein sequence ID" value="KAF2802884.1"/>
    <property type="molecule type" value="Genomic_DNA"/>
</dbReference>
<dbReference type="RefSeq" id="XP_033569848.1">
    <property type="nucleotide sequence ID" value="XM_033713019.1"/>
</dbReference>
<evidence type="ECO:0000313" key="2">
    <source>
        <dbReference type="EMBL" id="KAF2802884.1"/>
    </source>
</evidence>
<protein>
    <recommendedName>
        <fullName evidence="1">Subtelomeric hrmA-associated cluster protein AFUB-079030/YDR124W-like helical bundle domain-containing protein</fullName>
    </recommendedName>
</protein>
<dbReference type="AlphaFoldDB" id="A0A6A6Y4C9"/>
<reference evidence="2 4" key="1">
    <citation type="journal article" date="2020" name="Stud. Mycol.">
        <title>101 Dothideomycetes genomes: a test case for predicting lifestyles and emergence of pathogens.</title>
        <authorList>
            <person name="Haridas S."/>
            <person name="Albert R."/>
            <person name="Binder M."/>
            <person name="Bloem J."/>
            <person name="Labutti K."/>
            <person name="Salamov A."/>
            <person name="Andreopoulos B."/>
            <person name="Baker S."/>
            <person name="Barry K."/>
            <person name="Bills G."/>
            <person name="Bluhm B."/>
            <person name="Cannon C."/>
            <person name="Castanera R."/>
            <person name="Culley D."/>
            <person name="Daum C."/>
            <person name="Ezra D."/>
            <person name="Gonzalez J."/>
            <person name="Henrissat B."/>
            <person name="Kuo A."/>
            <person name="Liang C."/>
            <person name="Lipzen A."/>
            <person name="Lutzoni F."/>
            <person name="Magnuson J."/>
            <person name="Mondo S."/>
            <person name="Nolan M."/>
            <person name="Ohm R."/>
            <person name="Pangilinan J."/>
            <person name="Park H.-J."/>
            <person name="Ramirez L."/>
            <person name="Alfaro M."/>
            <person name="Sun H."/>
            <person name="Tritt A."/>
            <person name="Yoshinaga Y."/>
            <person name="Zwiers L.-H."/>
            <person name="Turgeon B."/>
            <person name="Goodwin S."/>
            <person name="Spatafora J."/>
            <person name="Crous P."/>
            <person name="Grigoriev I."/>
        </authorList>
    </citation>
    <scope>NUCLEOTIDE SEQUENCE</scope>
    <source>
        <strain evidence="2 4">CBS 304.34</strain>
    </source>
</reference>
<sequence length="173" mass="20836">MYQTQSQEYRVDVEVDVQRVLQNLFYTWDQQCLKKLLPDWIDMAEPSKFHQYPYRDYRKKATPSENLYARPEWWPVRARHCNPSDYRYTHVERVYVAEALFRLRGRGSTWIPRLECSSYRTIRAIAGVQDASHPIWGTWMEIHRIIGVEEQFYQDNPQYTGKLHTLVLCYPPS</sequence>
<dbReference type="GeneID" id="54453912"/>
<organism evidence="2">
    <name type="scientific">Mytilinidion resinicola</name>
    <dbReference type="NCBI Taxonomy" id="574789"/>
    <lineage>
        <taxon>Eukaryota</taxon>
        <taxon>Fungi</taxon>
        <taxon>Dikarya</taxon>
        <taxon>Ascomycota</taxon>
        <taxon>Pezizomycotina</taxon>
        <taxon>Dothideomycetes</taxon>
        <taxon>Pleosporomycetidae</taxon>
        <taxon>Mytilinidiales</taxon>
        <taxon>Mytilinidiaceae</taxon>
        <taxon>Mytilinidion</taxon>
    </lineage>
</organism>
<evidence type="ECO:0000313" key="4">
    <source>
        <dbReference type="RefSeq" id="XP_033569848.1"/>
    </source>
</evidence>
<proteinExistence type="predicted"/>